<proteinExistence type="predicted"/>
<organism evidence="1 2">
    <name type="scientific">Araneus ventricosus</name>
    <name type="common">Orbweaver spider</name>
    <name type="synonym">Epeira ventricosa</name>
    <dbReference type="NCBI Taxonomy" id="182803"/>
    <lineage>
        <taxon>Eukaryota</taxon>
        <taxon>Metazoa</taxon>
        <taxon>Ecdysozoa</taxon>
        <taxon>Arthropoda</taxon>
        <taxon>Chelicerata</taxon>
        <taxon>Arachnida</taxon>
        <taxon>Araneae</taxon>
        <taxon>Araneomorphae</taxon>
        <taxon>Entelegynae</taxon>
        <taxon>Araneoidea</taxon>
        <taxon>Araneidae</taxon>
        <taxon>Araneus</taxon>
    </lineage>
</organism>
<evidence type="ECO:0000313" key="1">
    <source>
        <dbReference type="EMBL" id="GBL79239.1"/>
    </source>
</evidence>
<sequence length="98" mass="11539">MSIPQQKKYFVSWFVETKCYTHTLRNYRINKEKKIPPLCPSICAWHKKFMEPGTNFNKERSGHAIAIIDDDMLQKTWRTIEQPLDVFCAANGVNTKVY</sequence>
<protein>
    <submittedName>
        <fullName evidence="1">Uncharacterized protein</fullName>
    </submittedName>
</protein>
<name>A0A4Y2AIY1_ARAVE</name>
<comment type="caution">
    <text evidence="1">The sequence shown here is derived from an EMBL/GenBank/DDBJ whole genome shotgun (WGS) entry which is preliminary data.</text>
</comment>
<keyword evidence="2" id="KW-1185">Reference proteome</keyword>
<evidence type="ECO:0000313" key="2">
    <source>
        <dbReference type="Proteomes" id="UP000499080"/>
    </source>
</evidence>
<gene>
    <name evidence="1" type="ORF">AVEN_89218_1</name>
</gene>
<dbReference type="AlphaFoldDB" id="A0A4Y2AIY1"/>
<accession>A0A4Y2AIY1</accession>
<dbReference type="EMBL" id="BGPR01080565">
    <property type="protein sequence ID" value="GBL79239.1"/>
    <property type="molecule type" value="Genomic_DNA"/>
</dbReference>
<dbReference type="Proteomes" id="UP000499080">
    <property type="component" value="Unassembled WGS sequence"/>
</dbReference>
<reference evidence="1 2" key="1">
    <citation type="journal article" date="2019" name="Sci. Rep.">
        <title>Orb-weaving spider Araneus ventricosus genome elucidates the spidroin gene catalogue.</title>
        <authorList>
            <person name="Kono N."/>
            <person name="Nakamura H."/>
            <person name="Ohtoshi R."/>
            <person name="Moran D.A.P."/>
            <person name="Shinohara A."/>
            <person name="Yoshida Y."/>
            <person name="Fujiwara M."/>
            <person name="Mori M."/>
            <person name="Tomita M."/>
            <person name="Arakawa K."/>
        </authorList>
    </citation>
    <scope>NUCLEOTIDE SEQUENCE [LARGE SCALE GENOMIC DNA]</scope>
</reference>